<comment type="caution">
    <text evidence="2">The sequence shown here is derived from an EMBL/GenBank/DDBJ whole genome shotgun (WGS) entry which is preliminary data.</text>
</comment>
<gene>
    <name evidence="2" type="ORF">BOW52_07815</name>
</gene>
<dbReference type="AlphaFoldDB" id="A0A1T2L1X9"/>
<sequence>MLTSKQHRQLRQYNRIGLTQQLQNLRQSVQSGNGQIERHATLVWEYPARPSPMGWVYQIGIRYRLGKLPQTYVLDPSIQDLAGDREIPHLYSQDKQQLCLFYPRHDEWNETMWLSASVALIAIR</sequence>
<evidence type="ECO:0000313" key="3">
    <source>
        <dbReference type="Proteomes" id="UP000190198"/>
    </source>
</evidence>
<dbReference type="Pfam" id="PF26395">
    <property type="entry name" value="E2-CBASS"/>
    <property type="match status" value="1"/>
</dbReference>
<proteinExistence type="predicted"/>
<keyword evidence="3" id="KW-1185">Reference proteome</keyword>
<feature type="domain" description="Type II CBASS E2 protein" evidence="1">
    <location>
        <begin position="21"/>
        <end position="118"/>
    </location>
</feature>
<dbReference type="EMBL" id="MPRK01000148">
    <property type="protein sequence ID" value="OOZ38956.1"/>
    <property type="molecule type" value="Genomic_DNA"/>
</dbReference>
<dbReference type="InterPro" id="IPR058588">
    <property type="entry name" value="E2-CBASS"/>
</dbReference>
<accession>A0A1T2L1X9</accession>
<protein>
    <recommendedName>
        <fullName evidence="1">Type II CBASS E2 protein domain-containing protein</fullName>
    </recommendedName>
</protein>
<reference evidence="2 3" key="1">
    <citation type="submission" date="2016-11" db="EMBL/GenBank/DDBJ databases">
        <title>Mixed transmission modes and dynamic genome evolution in an obligate animal-bacterial symbiosis.</title>
        <authorList>
            <person name="Russell S.L."/>
            <person name="Corbett-Detig R.B."/>
            <person name="Cavanaugh C.M."/>
        </authorList>
    </citation>
    <scope>NUCLEOTIDE SEQUENCE [LARGE SCALE GENOMIC DNA]</scope>
    <source>
        <strain evidence="2">Sp-SM6</strain>
    </source>
</reference>
<name>A0A1T2L1X9_9GAMM</name>
<organism evidence="2 3">
    <name type="scientific">Solemya elarraichensis gill symbiont</name>
    <dbReference type="NCBI Taxonomy" id="1918949"/>
    <lineage>
        <taxon>Bacteria</taxon>
        <taxon>Pseudomonadati</taxon>
        <taxon>Pseudomonadota</taxon>
        <taxon>Gammaproteobacteria</taxon>
        <taxon>sulfur-oxidizing symbionts</taxon>
    </lineage>
</organism>
<evidence type="ECO:0000313" key="2">
    <source>
        <dbReference type="EMBL" id="OOZ38956.1"/>
    </source>
</evidence>
<evidence type="ECO:0000259" key="1">
    <source>
        <dbReference type="Pfam" id="PF26395"/>
    </source>
</evidence>
<dbReference type="Proteomes" id="UP000190198">
    <property type="component" value="Unassembled WGS sequence"/>
</dbReference>